<dbReference type="PROSITE" id="PS51834">
    <property type="entry name" value="DENN_FLCN_SMCR8"/>
    <property type="match status" value="1"/>
</dbReference>
<feature type="compositionally biased region" description="Basic and acidic residues" evidence="1">
    <location>
        <begin position="150"/>
        <end position="166"/>
    </location>
</feature>
<proteinExistence type="predicted"/>
<feature type="compositionally biased region" description="Basic and acidic residues" evidence="1">
    <location>
        <begin position="216"/>
        <end position="226"/>
    </location>
</feature>
<accession>A0A3N4LRQ1</accession>
<feature type="compositionally biased region" description="Polar residues" evidence="1">
    <location>
        <begin position="42"/>
        <end position="62"/>
    </location>
</feature>
<reference evidence="3 4" key="1">
    <citation type="journal article" date="2018" name="Nat. Ecol. Evol.">
        <title>Pezizomycetes genomes reveal the molecular basis of ectomycorrhizal truffle lifestyle.</title>
        <authorList>
            <person name="Murat C."/>
            <person name="Payen T."/>
            <person name="Noel B."/>
            <person name="Kuo A."/>
            <person name="Morin E."/>
            <person name="Chen J."/>
            <person name="Kohler A."/>
            <person name="Krizsan K."/>
            <person name="Balestrini R."/>
            <person name="Da Silva C."/>
            <person name="Montanini B."/>
            <person name="Hainaut M."/>
            <person name="Levati E."/>
            <person name="Barry K.W."/>
            <person name="Belfiori B."/>
            <person name="Cichocki N."/>
            <person name="Clum A."/>
            <person name="Dockter R.B."/>
            <person name="Fauchery L."/>
            <person name="Guy J."/>
            <person name="Iotti M."/>
            <person name="Le Tacon F."/>
            <person name="Lindquist E.A."/>
            <person name="Lipzen A."/>
            <person name="Malagnac F."/>
            <person name="Mello A."/>
            <person name="Molinier V."/>
            <person name="Miyauchi S."/>
            <person name="Poulain J."/>
            <person name="Riccioni C."/>
            <person name="Rubini A."/>
            <person name="Sitrit Y."/>
            <person name="Splivallo R."/>
            <person name="Traeger S."/>
            <person name="Wang M."/>
            <person name="Zifcakova L."/>
            <person name="Wipf D."/>
            <person name="Zambonelli A."/>
            <person name="Paolocci F."/>
            <person name="Nowrousian M."/>
            <person name="Ottonello S."/>
            <person name="Baldrian P."/>
            <person name="Spatafora J.W."/>
            <person name="Henrissat B."/>
            <person name="Nagy L.G."/>
            <person name="Aury J.M."/>
            <person name="Wincker P."/>
            <person name="Grigoriev I.V."/>
            <person name="Bonfante P."/>
            <person name="Martin F.M."/>
        </authorList>
    </citation>
    <scope>NUCLEOTIDE SEQUENCE [LARGE SCALE GENOMIC DNA]</scope>
    <source>
        <strain evidence="3 4">ATCC MYA-4762</strain>
    </source>
</reference>
<evidence type="ECO:0000313" key="3">
    <source>
        <dbReference type="EMBL" id="RPB25490.1"/>
    </source>
</evidence>
<dbReference type="STRING" id="1051890.A0A3N4LRQ1"/>
<dbReference type="Pfam" id="PF11704">
    <property type="entry name" value="Folliculin"/>
    <property type="match status" value="1"/>
</dbReference>
<dbReference type="InterPro" id="IPR021713">
    <property type="entry name" value="Folliculin"/>
</dbReference>
<dbReference type="GO" id="GO:1904263">
    <property type="term" value="P:positive regulation of TORC1 signaling"/>
    <property type="evidence" value="ECO:0007669"/>
    <property type="project" value="TreeGrafter"/>
</dbReference>
<keyword evidence="4" id="KW-1185">Reference proteome</keyword>
<dbReference type="Proteomes" id="UP000267821">
    <property type="component" value="Unassembled WGS sequence"/>
</dbReference>
<dbReference type="InterPro" id="IPR037520">
    <property type="entry name" value="Folliculin/SMCR8_longin"/>
</dbReference>
<evidence type="ECO:0000256" key="1">
    <source>
        <dbReference type="SAM" id="MobiDB-lite"/>
    </source>
</evidence>
<feature type="domain" description="UDENN FLCN/SMCR8-type" evidence="2">
    <location>
        <begin position="261"/>
        <end position="538"/>
    </location>
</feature>
<dbReference type="OrthoDB" id="5599713at2759"/>
<protein>
    <recommendedName>
        <fullName evidence="2">UDENN FLCN/SMCR8-type domain-containing protein</fullName>
    </recommendedName>
</protein>
<sequence>MNFIVSLAHFCEVHGPTSILCTQVMSPECSICDPTTVSSMDNVNDASTPPSKTQVGGQSVGESTDRLLASQAPTPRPYTARGVSSNSSSSLSSPMETPPASPRSPILTCSSLPSSVAGPGIGAYASTASSGGSSLTETCKNCSISLPRSIEEKRNNNSERTSDRSTKLNPPVLRTRETIPAHGPGDVAHFGPGWQDDSIKESQHSHQIQRAQSKNGHSERITEELRPCFGNIPPRSSASSSLNSEDEEGLNNMDSDPPIPVPSAQQPKNYGLGKHGHSVTYLSTRAPTTPSRFSMLRQSCIRTLSCELLPAQTGPLLFGDTFTGFTIAYVFRIADPKARGGKRSYALLCICPEQRMVVKSWNYVVKTFEALVERIKGFAALKNTTEKAAAAKANAQNNASGSTGSLSGRIGGITAPEGFLRRRDGVGSAKGLAELVGKEDLFIEVHACFVKLLGMLVRRYGLVQSAEVTEDSEKVGHAPVTLTVNRSNFTRSKSMAMQGGIDRTGLLVDGTSTAAQRRLSTGATGNSLGISPKGATAG</sequence>
<dbReference type="GO" id="GO:0005829">
    <property type="term" value="C:cytosol"/>
    <property type="evidence" value="ECO:0007669"/>
    <property type="project" value="TreeGrafter"/>
</dbReference>
<dbReference type="EMBL" id="ML121537">
    <property type="protein sequence ID" value="RPB25490.1"/>
    <property type="molecule type" value="Genomic_DNA"/>
</dbReference>
<dbReference type="GO" id="GO:0005096">
    <property type="term" value="F:GTPase activator activity"/>
    <property type="evidence" value="ECO:0007669"/>
    <property type="project" value="InterPro"/>
</dbReference>
<feature type="compositionally biased region" description="Low complexity" evidence="1">
    <location>
        <begin position="84"/>
        <end position="93"/>
    </location>
</feature>
<feature type="compositionally biased region" description="Polar residues" evidence="1">
    <location>
        <begin position="518"/>
        <end position="529"/>
    </location>
</feature>
<feature type="region of interest" description="Disordered" evidence="1">
    <location>
        <begin position="42"/>
        <end position="108"/>
    </location>
</feature>
<evidence type="ECO:0000313" key="4">
    <source>
        <dbReference type="Proteomes" id="UP000267821"/>
    </source>
</evidence>
<name>A0A3N4LRQ1_9PEZI</name>
<evidence type="ECO:0000259" key="2">
    <source>
        <dbReference type="PROSITE" id="PS51834"/>
    </source>
</evidence>
<feature type="region of interest" description="Disordered" evidence="1">
    <location>
        <begin position="150"/>
        <end position="276"/>
    </location>
</feature>
<gene>
    <name evidence="3" type="ORF">L211DRAFT_836206</name>
</gene>
<dbReference type="AlphaFoldDB" id="A0A3N4LRQ1"/>
<feature type="compositionally biased region" description="Polar residues" evidence="1">
    <location>
        <begin position="205"/>
        <end position="215"/>
    </location>
</feature>
<organism evidence="3 4">
    <name type="scientific">Terfezia boudieri ATCC MYA-4762</name>
    <dbReference type="NCBI Taxonomy" id="1051890"/>
    <lineage>
        <taxon>Eukaryota</taxon>
        <taxon>Fungi</taxon>
        <taxon>Dikarya</taxon>
        <taxon>Ascomycota</taxon>
        <taxon>Pezizomycotina</taxon>
        <taxon>Pezizomycetes</taxon>
        <taxon>Pezizales</taxon>
        <taxon>Pezizaceae</taxon>
        <taxon>Terfezia</taxon>
    </lineage>
</organism>
<dbReference type="PANTHER" id="PTHR31441:SF2">
    <property type="entry name" value="FOLLICULIN"/>
    <property type="match status" value="1"/>
</dbReference>
<feature type="region of interest" description="Disordered" evidence="1">
    <location>
        <begin position="518"/>
        <end position="538"/>
    </location>
</feature>
<dbReference type="InterPro" id="IPR037521">
    <property type="entry name" value="FLCN/SMCR8_DENN"/>
</dbReference>
<dbReference type="PANTHER" id="PTHR31441">
    <property type="entry name" value="FOLLICULIN FAMILY MEMBER"/>
    <property type="match status" value="1"/>
</dbReference>
<dbReference type="InParanoid" id="A0A3N4LRQ1"/>